<sequence>MAELPNENRVVHSMNGETHNGGGTAETVTSATSSVRVDNSGGVVTQQVQHLMPQQLPVNMSSTGIIIQNQFGHQAVIPVTAALPAGLSLTQQDIQNLLLQAQAQQQQQTGQKQFQTVLTTQSQVQAEQQSRQQLTVTQSATPVQLTLPSNAISVSQAAQQPTMQTLQIPAAALQAQGLQQIVFVSPAQLSSLQPQLLVQNQHGAGALPMLQSVATALMAQPVQQQQFQQAQQQQQRQVATSQALTVQTSVTAPRSPELNSPGSVDTPTVVFPSSVQNLPVPVEENIDLEELEQFAKNFKRRRIELGFTQGDVGIAMGKLYGNDFSQTTISRFEALNLSFKNMCKLKPLLQKWLQDADAMSRNPAVIAGAGGGLAAALSADALGRRRKKRTSIDTSIRVALEKSFLQNSKPSSDEITMLADNLNMEKEVVRVWFCNRRQKEKRINPPSSYASSAMQIVANQGLLTQLPMSPISTAVTSISTTTPATPMIHGNKAVADTKHFASAAAALVSAAAGNIPIVSLASGHHQVLGSLGSNSTLVIPAVSGDKDATGQLSSAAQVLANVVKANSVQNVTMATNNMDT</sequence>
<feature type="DNA-binding region" description="Homeobox" evidence="6">
    <location>
        <begin position="385"/>
        <end position="444"/>
    </location>
</feature>
<protein>
    <recommendedName>
        <fullName evidence="8">POU domain protein</fullName>
    </recommendedName>
</protein>
<evidence type="ECO:0000313" key="12">
    <source>
        <dbReference type="EMBL" id="KAK7105810.1"/>
    </source>
</evidence>
<dbReference type="SUPFAM" id="SSF46689">
    <property type="entry name" value="Homeodomain-like"/>
    <property type="match status" value="1"/>
</dbReference>
<evidence type="ECO:0000256" key="6">
    <source>
        <dbReference type="PROSITE-ProRule" id="PRU00108"/>
    </source>
</evidence>
<comment type="caution">
    <text evidence="12">The sequence shown here is derived from an EMBL/GenBank/DDBJ whole genome shotgun (WGS) entry which is preliminary data.</text>
</comment>
<dbReference type="PROSITE" id="PS50071">
    <property type="entry name" value="HOMEOBOX_2"/>
    <property type="match status" value="1"/>
</dbReference>
<dbReference type="InterPro" id="IPR050255">
    <property type="entry name" value="POU_domain_TF"/>
</dbReference>
<evidence type="ECO:0000256" key="4">
    <source>
        <dbReference type="ARBA" id="ARBA00023163"/>
    </source>
</evidence>
<dbReference type="Pfam" id="PF00157">
    <property type="entry name" value="Pou"/>
    <property type="match status" value="1"/>
</dbReference>
<dbReference type="PANTHER" id="PTHR11636">
    <property type="entry name" value="POU DOMAIN"/>
    <property type="match status" value="1"/>
</dbReference>
<evidence type="ECO:0000259" key="11">
    <source>
        <dbReference type="PROSITE" id="PS51179"/>
    </source>
</evidence>
<evidence type="ECO:0000313" key="13">
    <source>
        <dbReference type="Proteomes" id="UP001374579"/>
    </source>
</evidence>
<evidence type="ECO:0000256" key="1">
    <source>
        <dbReference type="ARBA" id="ARBA00004123"/>
    </source>
</evidence>
<dbReference type="FunFam" id="1.10.10.60:FF:000005">
    <property type="entry name" value="POU domain protein"/>
    <property type="match status" value="1"/>
</dbReference>
<feature type="domain" description="Homeobox" evidence="10">
    <location>
        <begin position="383"/>
        <end position="443"/>
    </location>
</feature>
<keyword evidence="5 6" id="KW-0539">Nucleus</keyword>
<comment type="similarity">
    <text evidence="8">Belongs to the POU transcription factor family.</text>
</comment>
<dbReference type="PROSITE" id="PS51179">
    <property type="entry name" value="POU_3"/>
    <property type="match status" value="1"/>
</dbReference>
<name>A0AAN9BHK5_9CAEN</name>
<dbReference type="PROSITE" id="PS00027">
    <property type="entry name" value="HOMEOBOX_1"/>
    <property type="match status" value="1"/>
</dbReference>
<dbReference type="InterPro" id="IPR009057">
    <property type="entry name" value="Homeodomain-like_sf"/>
</dbReference>
<dbReference type="PROSITE" id="PS00465">
    <property type="entry name" value="POU_2"/>
    <property type="match status" value="1"/>
</dbReference>
<organism evidence="12 13">
    <name type="scientific">Littorina saxatilis</name>
    <dbReference type="NCBI Taxonomy" id="31220"/>
    <lineage>
        <taxon>Eukaryota</taxon>
        <taxon>Metazoa</taxon>
        <taxon>Spiralia</taxon>
        <taxon>Lophotrochozoa</taxon>
        <taxon>Mollusca</taxon>
        <taxon>Gastropoda</taxon>
        <taxon>Caenogastropoda</taxon>
        <taxon>Littorinimorpha</taxon>
        <taxon>Littorinoidea</taxon>
        <taxon>Littorinidae</taxon>
        <taxon>Littorina</taxon>
    </lineage>
</organism>
<dbReference type="PROSITE" id="PS00035">
    <property type="entry name" value="POU_1"/>
    <property type="match status" value="1"/>
</dbReference>
<dbReference type="FunFam" id="1.10.260.40:FF:000001">
    <property type="entry name" value="POU domain protein"/>
    <property type="match status" value="1"/>
</dbReference>
<keyword evidence="3 6" id="KW-0371">Homeobox</keyword>
<dbReference type="Gene3D" id="1.10.260.40">
    <property type="entry name" value="lambda repressor-like DNA-binding domains"/>
    <property type="match status" value="1"/>
</dbReference>
<comment type="subcellular location">
    <subcellularLocation>
        <location evidence="1 6 7">Nucleus</location>
    </subcellularLocation>
</comment>
<dbReference type="GO" id="GO:0000981">
    <property type="term" value="F:DNA-binding transcription factor activity, RNA polymerase II-specific"/>
    <property type="evidence" value="ECO:0007669"/>
    <property type="project" value="InterPro"/>
</dbReference>
<accession>A0AAN9BHK5</accession>
<evidence type="ECO:0000256" key="2">
    <source>
        <dbReference type="ARBA" id="ARBA00023125"/>
    </source>
</evidence>
<dbReference type="SMART" id="SM00352">
    <property type="entry name" value="POU"/>
    <property type="match status" value="1"/>
</dbReference>
<dbReference type="SUPFAM" id="SSF47413">
    <property type="entry name" value="lambda repressor-like DNA-binding domains"/>
    <property type="match status" value="1"/>
</dbReference>
<dbReference type="PANTHER" id="PTHR11636:SF76">
    <property type="entry name" value="PROTEIN NUBBIN"/>
    <property type="match status" value="1"/>
</dbReference>
<evidence type="ECO:0000259" key="10">
    <source>
        <dbReference type="PROSITE" id="PS50071"/>
    </source>
</evidence>
<dbReference type="InterPro" id="IPR010982">
    <property type="entry name" value="Lambda_DNA-bd_dom_sf"/>
</dbReference>
<dbReference type="Gene3D" id="1.10.10.60">
    <property type="entry name" value="Homeodomain-like"/>
    <property type="match status" value="1"/>
</dbReference>
<proteinExistence type="inferred from homology"/>
<evidence type="ECO:0000256" key="3">
    <source>
        <dbReference type="ARBA" id="ARBA00023155"/>
    </source>
</evidence>
<evidence type="ECO:0000256" key="7">
    <source>
        <dbReference type="RuleBase" id="RU000682"/>
    </source>
</evidence>
<dbReference type="SMART" id="SM00389">
    <property type="entry name" value="HOX"/>
    <property type="match status" value="1"/>
</dbReference>
<dbReference type="AlphaFoldDB" id="A0AAN9BHK5"/>
<evidence type="ECO:0000256" key="5">
    <source>
        <dbReference type="ARBA" id="ARBA00023242"/>
    </source>
</evidence>
<dbReference type="CDD" id="cd00086">
    <property type="entry name" value="homeodomain"/>
    <property type="match status" value="1"/>
</dbReference>
<dbReference type="GO" id="GO:0000978">
    <property type="term" value="F:RNA polymerase II cis-regulatory region sequence-specific DNA binding"/>
    <property type="evidence" value="ECO:0007669"/>
    <property type="project" value="TreeGrafter"/>
</dbReference>
<keyword evidence="4 8" id="KW-0804">Transcription</keyword>
<dbReference type="GO" id="GO:0005634">
    <property type="term" value="C:nucleus"/>
    <property type="evidence" value="ECO:0007669"/>
    <property type="project" value="UniProtKB-SubCell"/>
</dbReference>
<dbReference type="Proteomes" id="UP001374579">
    <property type="component" value="Unassembled WGS sequence"/>
</dbReference>
<dbReference type="InterPro" id="IPR017970">
    <property type="entry name" value="Homeobox_CS"/>
</dbReference>
<feature type="domain" description="POU-specific" evidence="11">
    <location>
        <begin position="283"/>
        <end position="357"/>
    </location>
</feature>
<feature type="region of interest" description="Disordered" evidence="9">
    <location>
        <begin position="1"/>
        <end position="25"/>
    </location>
</feature>
<dbReference type="InterPro" id="IPR000327">
    <property type="entry name" value="POU_dom"/>
</dbReference>
<dbReference type="PRINTS" id="PR00028">
    <property type="entry name" value="POUDOMAIN"/>
</dbReference>
<dbReference type="InterPro" id="IPR013847">
    <property type="entry name" value="POU"/>
</dbReference>
<gene>
    <name evidence="12" type="ORF">V1264_017142</name>
</gene>
<keyword evidence="2 6" id="KW-0238">DNA-binding</keyword>
<dbReference type="Pfam" id="PF00046">
    <property type="entry name" value="Homeodomain"/>
    <property type="match status" value="1"/>
</dbReference>
<dbReference type="EMBL" id="JBAMIC010000007">
    <property type="protein sequence ID" value="KAK7105810.1"/>
    <property type="molecule type" value="Genomic_DNA"/>
</dbReference>
<keyword evidence="13" id="KW-1185">Reference proteome</keyword>
<reference evidence="12 13" key="1">
    <citation type="submission" date="2024-02" db="EMBL/GenBank/DDBJ databases">
        <title>Chromosome-scale genome assembly of the rough periwinkle Littorina saxatilis.</title>
        <authorList>
            <person name="De Jode A."/>
            <person name="Faria R."/>
            <person name="Formenti G."/>
            <person name="Sims Y."/>
            <person name="Smith T.P."/>
            <person name="Tracey A."/>
            <person name="Wood J.M.D."/>
            <person name="Zagrodzka Z.B."/>
            <person name="Johannesson K."/>
            <person name="Butlin R.K."/>
            <person name="Leder E.H."/>
        </authorList>
    </citation>
    <scope>NUCLEOTIDE SEQUENCE [LARGE SCALE GENOMIC DNA]</scope>
    <source>
        <strain evidence="12">Snail1</strain>
        <tissue evidence="12">Muscle</tissue>
    </source>
</reference>
<evidence type="ECO:0000256" key="9">
    <source>
        <dbReference type="SAM" id="MobiDB-lite"/>
    </source>
</evidence>
<dbReference type="InterPro" id="IPR001356">
    <property type="entry name" value="HD"/>
</dbReference>
<evidence type="ECO:0000256" key="8">
    <source>
        <dbReference type="RuleBase" id="RU361194"/>
    </source>
</evidence>